<evidence type="ECO:0000313" key="4">
    <source>
        <dbReference type="Proteomes" id="UP001271263"/>
    </source>
</evidence>
<dbReference type="Proteomes" id="UP001271263">
    <property type="component" value="Unassembled WGS sequence"/>
</dbReference>
<evidence type="ECO:0000256" key="1">
    <source>
        <dbReference type="SAM" id="Coils"/>
    </source>
</evidence>
<feature type="region of interest" description="Disordered" evidence="2">
    <location>
        <begin position="104"/>
        <end position="126"/>
    </location>
</feature>
<evidence type="ECO:0000313" key="3">
    <source>
        <dbReference type="EMBL" id="MDW4826589.1"/>
    </source>
</evidence>
<protein>
    <recommendedName>
        <fullName evidence="5">DNA-binding protein</fullName>
    </recommendedName>
</protein>
<proteinExistence type="predicted"/>
<name>A0ABU4HH73_9GAMM</name>
<feature type="coiled-coil region" evidence="1">
    <location>
        <begin position="72"/>
        <end position="99"/>
    </location>
</feature>
<feature type="compositionally biased region" description="Basic and acidic residues" evidence="2">
    <location>
        <begin position="110"/>
        <end position="125"/>
    </location>
</feature>
<keyword evidence="1" id="KW-0175">Coiled coil</keyword>
<evidence type="ECO:0008006" key="5">
    <source>
        <dbReference type="Google" id="ProtNLM"/>
    </source>
</evidence>
<evidence type="ECO:0000256" key="2">
    <source>
        <dbReference type="SAM" id="MobiDB-lite"/>
    </source>
</evidence>
<gene>
    <name evidence="3" type="ORF">OS134_21205</name>
</gene>
<keyword evidence="4" id="KW-1185">Reference proteome</keyword>
<accession>A0ABU4HH73</accession>
<dbReference type="EMBL" id="JAPMLD010000021">
    <property type="protein sequence ID" value="MDW4826589.1"/>
    <property type="molecule type" value="Genomic_DNA"/>
</dbReference>
<organism evidence="3 4">
    <name type="scientific">Shewanella fidelis</name>
    <dbReference type="NCBI Taxonomy" id="173509"/>
    <lineage>
        <taxon>Bacteria</taxon>
        <taxon>Pseudomonadati</taxon>
        <taxon>Pseudomonadota</taxon>
        <taxon>Gammaproteobacteria</taxon>
        <taxon>Alteromonadales</taxon>
        <taxon>Shewanellaceae</taxon>
        <taxon>Shewanella</taxon>
    </lineage>
</organism>
<comment type="caution">
    <text evidence="3">The sequence shown here is derived from an EMBL/GenBank/DDBJ whole genome shotgun (WGS) entry which is preliminary data.</text>
</comment>
<reference evidence="3 4" key="1">
    <citation type="journal article" date="2022" name="bioRxiv">
        <title>Prophages regulate Shewanella fidelis 3313 motility and biofilm formation: implications for gut colonization dynamics in Ciona robusta.</title>
        <authorList>
            <person name="Natarajan O."/>
            <person name="Gibboney S.L."/>
            <person name="Young M.N."/>
            <person name="Lim S.J."/>
            <person name="Pluta N."/>
            <person name="Atkinson C.G."/>
            <person name="Leigh B.A."/>
            <person name="Liberti A."/>
            <person name="Kees E.D."/>
            <person name="Breitbart M."/>
            <person name="Gralnick J.A."/>
            <person name="Dishaw L.J."/>
        </authorList>
    </citation>
    <scope>NUCLEOTIDE SEQUENCE [LARGE SCALE GENOMIC DNA]</scope>
    <source>
        <strain evidence="3 4">JG4066</strain>
    </source>
</reference>
<dbReference type="RefSeq" id="WP_318301236.1">
    <property type="nucleotide sequence ID" value="NZ_JAPMLA010000022.1"/>
</dbReference>
<sequence>MAKVNLSKAAQLTGKNRTTIWRHIKSGKLSSERDSLDMPIVDTSELIRVYGSISLDATPTPDKKQHEATPSYLELVEIIKSLKEEQKEMKHQLTVLTNRLSYNPVPAVKDSNKKGSPEDDPKWPNEVKTMADIALRNDIRQKYQQ</sequence>